<dbReference type="STRING" id="1618578.UV74_C0001G0073"/>
<dbReference type="InterPro" id="IPR036583">
    <property type="entry name" value="23S_rRNA_IVS_sf"/>
</dbReference>
<dbReference type="Proteomes" id="UP000034090">
    <property type="component" value="Unassembled WGS sequence"/>
</dbReference>
<dbReference type="NCBIfam" id="TIGR02436">
    <property type="entry name" value="four helix bundle protein"/>
    <property type="match status" value="1"/>
</dbReference>
<name>A0A0G1GJK9_9BACT</name>
<accession>A0A0G1GJK9</accession>
<evidence type="ECO:0000313" key="2">
    <source>
        <dbReference type="Proteomes" id="UP000034090"/>
    </source>
</evidence>
<evidence type="ECO:0000313" key="1">
    <source>
        <dbReference type="EMBL" id="KKS98963.1"/>
    </source>
</evidence>
<proteinExistence type="predicted"/>
<evidence type="ECO:0008006" key="3">
    <source>
        <dbReference type="Google" id="ProtNLM"/>
    </source>
</evidence>
<dbReference type="Pfam" id="PF05635">
    <property type="entry name" value="23S_rRNA_IVP"/>
    <property type="match status" value="1"/>
</dbReference>
<dbReference type="PANTHER" id="PTHR38471">
    <property type="entry name" value="FOUR HELIX BUNDLE PROTEIN"/>
    <property type="match status" value="1"/>
</dbReference>
<dbReference type="InterPro" id="IPR012657">
    <property type="entry name" value="23S_rRNA-intervening_sequence"/>
</dbReference>
<dbReference type="SUPFAM" id="SSF158446">
    <property type="entry name" value="IVS-encoded protein-like"/>
    <property type="match status" value="1"/>
</dbReference>
<sequence length="120" mass="13442">MSVDKKVFDIRARTFLFSVRIIKLVDKLPRSISSRAIASQIVRSGTSVGANVEEAQNSSSKKEFIRGLTIALKESRETEYWLKLIAGVGLVPKGRLKSLLEENKELIRILTTIVKNAKKN</sequence>
<dbReference type="AlphaFoldDB" id="A0A0G1GJK9"/>
<dbReference type="PANTHER" id="PTHR38471:SF2">
    <property type="entry name" value="FOUR HELIX BUNDLE PROTEIN"/>
    <property type="match status" value="1"/>
</dbReference>
<dbReference type="Gene3D" id="1.20.1440.60">
    <property type="entry name" value="23S rRNA-intervening sequence"/>
    <property type="match status" value="1"/>
</dbReference>
<dbReference type="EMBL" id="LCFQ01000001">
    <property type="protein sequence ID" value="KKS98963.1"/>
    <property type="molecule type" value="Genomic_DNA"/>
</dbReference>
<comment type="caution">
    <text evidence="1">The sequence shown here is derived from an EMBL/GenBank/DDBJ whole genome shotgun (WGS) entry which is preliminary data.</text>
</comment>
<gene>
    <name evidence="1" type="ORF">UV74_C0001G0073</name>
</gene>
<dbReference type="PIRSF" id="PIRSF035652">
    <property type="entry name" value="CHP02436"/>
    <property type="match status" value="1"/>
</dbReference>
<organism evidence="1 2">
    <name type="scientific">Candidatus Woesebacteria bacterium GW2011_GWB1_43_14</name>
    <dbReference type="NCBI Taxonomy" id="1618578"/>
    <lineage>
        <taxon>Bacteria</taxon>
        <taxon>Candidatus Woeseibacteriota</taxon>
    </lineage>
</organism>
<reference evidence="1 2" key="1">
    <citation type="journal article" date="2015" name="Nature">
        <title>rRNA introns, odd ribosomes, and small enigmatic genomes across a large radiation of phyla.</title>
        <authorList>
            <person name="Brown C.T."/>
            <person name="Hug L.A."/>
            <person name="Thomas B.C."/>
            <person name="Sharon I."/>
            <person name="Castelle C.J."/>
            <person name="Singh A."/>
            <person name="Wilkins M.J."/>
            <person name="Williams K.H."/>
            <person name="Banfield J.F."/>
        </authorList>
    </citation>
    <scope>NUCLEOTIDE SEQUENCE [LARGE SCALE GENOMIC DNA]</scope>
</reference>
<protein>
    <recommendedName>
        <fullName evidence="3">Four helix bundle protein</fullName>
    </recommendedName>
</protein>